<protein>
    <submittedName>
        <fullName evidence="2">Glycosyltransferase family 2 protein</fullName>
    </submittedName>
</protein>
<comment type="caution">
    <text evidence="2">The sequence shown here is derived from an EMBL/GenBank/DDBJ whole genome shotgun (WGS) entry which is preliminary data.</text>
</comment>
<dbReference type="Proteomes" id="UP000717364">
    <property type="component" value="Unassembled WGS sequence"/>
</dbReference>
<reference evidence="2" key="1">
    <citation type="submission" date="2020-11" db="EMBL/GenBank/DDBJ databases">
        <authorList>
            <person name="Konstantinou D."/>
            <person name="Gkelis S."/>
            <person name="Popin R."/>
            <person name="Fewer D."/>
            <person name="Sivonen K."/>
        </authorList>
    </citation>
    <scope>NUCLEOTIDE SEQUENCE</scope>
    <source>
        <strain evidence="2">TAU-MAC 1115</strain>
    </source>
</reference>
<name>A0A947GLP8_9CYAN</name>
<sequence length="311" mass="36028">MNNIEKRPTPKVVIGMPVYNGDIHLAETLDSILNQSFTDFSLVISDNASTDDTQKICEAYAARDSRIIYHRQPKNQGMAFNFNYVFRAEGAPYFKWAAHDDLLEPDYLLECVNLLEKNPSLALAHCPSARIDDDGHDMGMYKDLGLSGKRVSERFWRVLWTINIYEIYSVMRTSYVEKVKLVGDYLGSERNLLAEVLLQGDIAYFEKSLFARRDHKKSMTAMHLDAKAGNDFEKRQKVHSSQKTMSEAQASAIRFREYFISLFRFSMPLHERILCIGSLMDWGLKRALEKFSKDDEKYRRKLYKTRVNSKA</sequence>
<feature type="domain" description="Glycosyltransferase 2-like" evidence="1">
    <location>
        <begin position="14"/>
        <end position="150"/>
    </location>
</feature>
<dbReference type="CDD" id="cd00761">
    <property type="entry name" value="Glyco_tranf_GTA_type"/>
    <property type="match status" value="1"/>
</dbReference>
<gene>
    <name evidence="2" type="ORF">IXB50_18780</name>
</gene>
<evidence type="ECO:0000313" key="2">
    <source>
        <dbReference type="EMBL" id="MBT9317473.1"/>
    </source>
</evidence>
<evidence type="ECO:0000259" key="1">
    <source>
        <dbReference type="Pfam" id="PF00535"/>
    </source>
</evidence>
<dbReference type="InterPro" id="IPR029044">
    <property type="entry name" value="Nucleotide-diphossugar_trans"/>
</dbReference>
<dbReference type="InterPro" id="IPR050834">
    <property type="entry name" value="Glycosyltransf_2"/>
</dbReference>
<keyword evidence="3" id="KW-1185">Reference proteome</keyword>
<reference evidence="2" key="2">
    <citation type="journal article" date="2021" name="Mar. Drugs">
        <title>Genome Reduction and Secondary Metabolism of the Marine Sponge-Associated Cyanobacterium Leptothoe.</title>
        <authorList>
            <person name="Konstantinou D."/>
            <person name="Popin R.V."/>
            <person name="Fewer D.P."/>
            <person name="Sivonen K."/>
            <person name="Gkelis S."/>
        </authorList>
    </citation>
    <scope>NUCLEOTIDE SEQUENCE</scope>
    <source>
        <strain evidence="2">TAU-MAC 1115</strain>
    </source>
</reference>
<organism evidence="2 3">
    <name type="scientific">Leptothoe spongobia TAU-MAC 1115</name>
    <dbReference type="NCBI Taxonomy" id="1967444"/>
    <lineage>
        <taxon>Bacteria</taxon>
        <taxon>Bacillati</taxon>
        <taxon>Cyanobacteriota</taxon>
        <taxon>Cyanophyceae</taxon>
        <taxon>Nodosilineales</taxon>
        <taxon>Cymatolegaceae</taxon>
        <taxon>Leptothoe</taxon>
        <taxon>Leptothoe spongobia</taxon>
    </lineage>
</organism>
<dbReference type="RefSeq" id="WP_215610535.1">
    <property type="nucleotide sequence ID" value="NZ_JADOES010000047.1"/>
</dbReference>
<dbReference type="PANTHER" id="PTHR43685">
    <property type="entry name" value="GLYCOSYLTRANSFERASE"/>
    <property type="match status" value="1"/>
</dbReference>
<dbReference type="Gene3D" id="3.90.550.10">
    <property type="entry name" value="Spore Coat Polysaccharide Biosynthesis Protein SpsA, Chain A"/>
    <property type="match status" value="1"/>
</dbReference>
<proteinExistence type="predicted"/>
<evidence type="ECO:0000313" key="3">
    <source>
        <dbReference type="Proteomes" id="UP000717364"/>
    </source>
</evidence>
<dbReference type="InterPro" id="IPR001173">
    <property type="entry name" value="Glyco_trans_2-like"/>
</dbReference>
<dbReference type="AlphaFoldDB" id="A0A947GLP8"/>
<dbReference type="Pfam" id="PF00535">
    <property type="entry name" value="Glycos_transf_2"/>
    <property type="match status" value="1"/>
</dbReference>
<dbReference type="SUPFAM" id="SSF53448">
    <property type="entry name" value="Nucleotide-diphospho-sugar transferases"/>
    <property type="match status" value="1"/>
</dbReference>
<accession>A0A947GLP8</accession>
<dbReference type="PANTHER" id="PTHR43685:SF2">
    <property type="entry name" value="GLYCOSYLTRANSFERASE 2-LIKE DOMAIN-CONTAINING PROTEIN"/>
    <property type="match status" value="1"/>
</dbReference>
<dbReference type="EMBL" id="JADOES010000047">
    <property type="protein sequence ID" value="MBT9317473.1"/>
    <property type="molecule type" value="Genomic_DNA"/>
</dbReference>